<dbReference type="AlphaFoldDB" id="A0A1M7HSV3"/>
<dbReference type="EMBL" id="FRCA01000007">
    <property type="protein sequence ID" value="SHM31207.1"/>
    <property type="molecule type" value="Genomic_DNA"/>
</dbReference>
<protein>
    <submittedName>
        <fullName evidence="2">Uncharacterized protein</fullName>
    </submittedName>
</protein>
<dbReference type="OrthoDB" id="6166498at2"/>
<name>A0A1M7HSV3_9GAMM</name>
<dbReference type="Proteomes" id="UP000321726">
    <property type="component" value="Unassembled WGS sequence"/>
</dbReference>
<dbReference type="RefSeq" id="WP_073435689.1">
    <property type="nucleotide sequence ID" value="NZ_BJXU01000064.1"/>
</dbReference>
<evidence type="ECO:0000313" key="2">
    <source>
        <dbReference type="EMBL" id="SHM31207.1"/>
    </source>
</evidence>
<evidence type="ECO:0000313" key="4">
    <source>
        <dbReference type="Proteomes" id="UP000321726"/>
    </source>
</evidence>
<dbReference type="STRING" id="44933.SAMN05660971_02653"/>
<gene>
    <name evidence="1" type="ORF">HCU01_18180</name>
    <name evidence="2" type="ORF">SAMN05660971_02653</name>
</gene>
<organism evidence="2 3">
    <name type="scientific">Halomonas cupida</name>
    <dbReference type="NCBI Taxonomy" id="44933"/>
    <lineage>
        <taxon>Bacteria</taxon>
        <taxon>Pseudomonadati</taxon>
        <taxon>Pseudomonadota</taxon>
        <taxon>Gammaproteobacteria</taxon>
        <taxon>Oceanospirillales</taxon>
        <taxon>Halomonadaceae</taxon>
        <taxon>Halomonas</taxon>
    </lineage>
</organism>
<dbReference type="InterPro" id="IPR046493">
    <property type="entry name" value="DUF6586"/>
</dbReference>
<dbReference type="Pfam" id="PF20227">
    <property type="entry name" value="DUF6586"/>
    <property type="match status" value="1"/>
</dbReference>
<keyword evidence="4" id="KW-1185">Reference proteome</keyword>
<evidence type="ECO:0000313" key="3">
    <source>
        <dbReference type="Proteomes" id="UP000184123"/>
    </source>
</evidence>
<accession>A0A1M7HSV3</accession>
<dbReference type="EMBL" id="BJXU01000064">
    <property type="protein sequence ID" value="GEN23869.1"/>
    <property type="molecule type" value="Genomic_DNA"/>
</dbReference>
<reference evidence="2 3" key="1">
    <citation type="submission" date="2016-11" db="EMBL/GenBank/DDBJ databases">
        <authorList>
            <person name="Jaros S."/>
            <person name="Januszkiewicz K."/>
            <person name="Wedrychowicz H."/>
        </authorList>
    </citation>
    <scope>NUCLEOTIDE SEQUENCE [LARGE SCALE GENOMIC DNA]</scope>
    <source>
        <strain evidence="2 3">DSM 4740</strain>
    </source>
</reference>
<sequence>MTPRARTNQLLYQAELLLDIDTRDDEHREARLRAGEEGALALLELALNALLRDVSSHAQLGSHDWRELLVGEADDQPALAELQRLRSLASDGESWLGWLMLRLEALHSDQGAASTRRGPVNAQLISVSDSVGPLEEQLRGCIRAARREIASLRETSEEW</sequence>
<dbReference type="Proteomes" id="UP000184123">
    <property type="component" value="Unassembled WGS sequence"/>
</dbReference>
<proteinExistence type="predicted"/>
<evidence type="ECO:0000313" key="1">
    <source>
        <dbReference type="EMBL" id="GEN23869.1"/>
    </source>
</evidence>
<reference evidence="1 4" key="2">
    <citation type="submission" date="2019-07" db="EMBL/GenBank/DDBJ databases">
        <title>Whole genome shotgun sequence of Halomonas cupida NBRC 102219.</title>
        <authorList>
            <person name="Hosoyama A."/>
            <person name="Uohara A."/>
            <person name="Ohji S."/>
            <person name="Ichikawa N."/>
        </authorList>
    </citation>
    <scope>NUCLEOTIDE SEQUENCE [LARGE SCALE GENOMIC DNA]</scope>
    <source>
        <strain evidence="1 4">NBRC 102219</strain>
    </source>
</reference>